<dbReference type="Proteomes" id="UP001199106">
    <property type="component" value="Unassembled WGS sequence"/>
</dbReference>
<protein>
    <submittedName>
        <fullName evidence="1">Uncharacterized protein</fullName>
    </submittedName>
</protein>
<name>A0AAD4F8E6_9PLEO</name>
<reference evidence="1" key="1">
    <citation type="submission" date="2021-07" db="EMBL/GenBank/DDBJ databases">
        <title>Genome Resource of American Ginseng Black Spot Pathogen Alternaria panax.</title>
        <authorList>
            <person name="Qiu C."/>
            <person name="Wang W."/>
            <person name="Liu Z."/>
        </authorList>
    </citation>
    <scope>NUCLEOTIDE SEQUENCE</scope>
    <source>
        <strain evidence="1">BNCC115425</strain>
    </source>
</reference>
<keyword evidence="2" id="KW-1185">Reference proteome</keyword>
<sequence>MADMSIITVRNRIYEAIIADEEPKIFCPRCSRYELPLDSEGSLKDRHPSRQYLGLTQANHMLRSESMPPYMAARRPAIDLNFLPKYLEVLPLTDSALSASITTISRELRIGRNTEAPGIDLLPLLRADRNMLPFCTICHLGQLSSAATCDFSSYASEDVV</sequence>
<dbReference type="AlphaFoldDB" id="A0AAD4F8E6"/>
<proteinExistence type="predicted"/>
<dbReference type="EMBL" id="JAANER010000011">
    <property type="protein sequence ID" value="KAG9185407.1"/>
    <property type="molecule type" value="Genomic_DNA"/>
</dbReference>
<organism evidence="1 2">
    <name type="scientific">Alternaria panax</name>
    <dbReference type="NCBI Taxonomy" id="48097"/>
    <lineage>
        <taxon>Eukaryota</taxon>
        <taxon>Fungi</taxon>
        <taxon>Dikarya</taxon>
        <taxon>Ascomycota</taxon>
        <taxon>Pezizomycotina</taxon>
        <taxon>Dothideomycetes</taxon>
        <taxon>Pleosporomycetidae</taxon>
        <taxon>Pleosporales</taxon>
        <taxon>Pleosporineae</taxon>
        <taxon>Pleosporaceae</taxon>
        <taxon>Alternaria</taxon>
        <taxon>Alternaria sect. Panax</taxon>
    </lineage>
</organism>
<gene>
    <name evidence="1" type="ORF">G6011_07951</name>
</gene>
<evidence type="ECO:0000313" key="1">
    <source>
        <dbReference type="EMBL" id="KAG9185407.1"/>
    </source>
</evidence>
<comment type="caution">
    <text evidence="1">The sequence shown here is derived from an EMBL/GenBank/DDBJ whole genome shotgun (WGS) entry which is preliminary data.</text>
</comment>
<accession>A0AAD4F8E6</accession>
<evidence type="ECO:0000313" key="2">
    <source>
        <dbReference type="Proteomes" id="UP001199106"/>
    </source>
</evidence>